<evidence type="ECO:0000313" key="1">
    <source>
        <dbReference type="EMBL" id="MBD1397053.1"/>
    </source>
</evidence>
<name>A0ABR7XFH5_9BACT</name>
<accession>A0ABR7XFH5</accession>
<dbReference type="Proteomes" id="UP000625551">
    <property type="component" value="Unassembled WGS sequence"/>
</dbReference>
<organism evidence="1 2">
    <name type="scientific">Pontibacter aquaedesilientis</name>
    <dbReference type="NCBI Taxonomy" id="2766980"/>
    <lineage>
        <taxon>Bacteria</taxon>
        <taxon>Pseudomonadati</taxon>
        <taxon>Bacteroidota</taxon>
        <taxon>Cytophagia</taxon>
        <taxon>Cytophagales</taxon>
        <taxon>Hymenobacteraceae</taxon>
        <taxon>Pontibacter</taxon>
    </lineage>
</organism>
<comment type="caution">
    <text evidence="1">The sequence shown here is derived from an EMBL/GenBank/DDBJ whole genome shotgun (WGS) entry which is preliminary data.</text>
</comment>
<evidence type="ECO:0000313" key="2">
    <source>
        <dbReference type="Proteomes" id="UP000625551"/>
    </source>
</evidence>
<dbReference type="RefSeq" id="WP_191183180.1">
    <property type="nucleotide sequence ID" value="NZ_JACXAJ010000002.1"/>
</dbReference>
<protein>
    <submittedName>
        <fullName evidence="1">Uncharacterized protein</fullName>
    </submittedName>
</protein>
<keyword evidence="2" id="KW-1185">Reference proteome</keyword>
<reference evidence="1 2" key="1">
    <citation type="submission" date="2020-09" db="EMBL/GenBank/DDBJ databases">
        <title>Genome sequencing and assembly of Pontibacter sp.</title>
        <authorList>
            <person name="Chhetri G."/>
        </authorList>
    </citation>
    <scope>NUCLEOTIDE SEQUENCE [LARGE SCALE GENOMIC DNA]</scope>
    <source>
        <strain evidence="1 2">JH31</strain>
    </source>
</reference>
<proteinExistence type="predicted"/>
<dbReference type="EMBL" id="JACXAJ010000002">
    <property type="protein sequence ID" value="MBD1397053.1"/>
    <property type="molecule type" value="Genomic_DNA"/>
</dbReference>
<sequence length="90" mass="9900">MNSAIAIFFASLVSGVMSLTELRPTFSDVVQILTGVELEPQEEKGKDQEQQVYKVPASQHARENCRTALYSQASGTCGLPQANPNRFRRG</sequence>
<gene>
    <name evidence="1" type="ORF">H9Q13_07735</name>
</gene>